<evidence type="ECO:0000313" key="1">
    <source>
        <dbReference type="EMBL" id="PBK88679.1"/>
    </source>
</evidence>
<evidence type="ECO:0000313" key="2">
    <source>
        <dbReference type="Proteomes" id="UP000217790"/>
    </source>
</evidence>
<accession>A0A2H3D065</accession>
<dbReference type="Proteomes" id="UP000217790">
    <property type="component" value="Unassembled WGS sequence"/>
</dbReference>
<dbReference type="AlphaFoldDB" id="A0A2H3D065"/>
<dbReference type="EMBL" id="KZ293671">
    <property type="protein sequence ID" value="PBK88679.1"/>
    <property type="molecule type" value="Genomic_DNA"/>
</dbReference>
<gene>
    <name evidence="1" type="ORF">ARMGADRAFT_353020</name>
</gene>
<organism evidence="1 2">
    <name type="scientific">Armillaria gallica</name>
    <name type="common">Bulbous honey fungus</name>
    <name type="synonym">Armillaria bulbosa</name>
    <dbReference type="NCBI Taxonomy" id="47427"/>
    <lineage>
        <taxon>Eukaryota</taxon>
        <taxon>Fungi</taxon>
        <taxon>Dikarya</taxon>
        <taxon>Basidiomycota</taxon>
        <taxon>Agaricomycotina</taxon>
        <taxon>Agaricomycetes</taxon>
        <taxon>Agaricomycetidae</taxon>
        <taxon>Agaricales</taxon>
        <taxon>Marasmiineae</taxon>
        <taxon>Physalacriaceae</taxon>
        <taxon>Armillaria</taxon>
    </lineage>
</organism>
<keyword evidence="2" id="KW-1185">Reference proteome</keyword>
<dbReference type="InParanoid" id="A0A2H3D065"/>
<reference evidence="2" key="1">
    <citation type="journal article" date="2017" name="Nat. Ecol. Evol.">
        <title>Genome expansion and lineage-specific genetic innovations in the forest pathogenic fungi Armillaria.</title>
        <authorList>
            <person name="Sipos G."/>
            <person name="Prasanna A.N."/>
            <person name="Walter M.C."/>
            <person name="O'Connor E."/>
            <person name="Balint B."/>
            <person name="Krizsan K."/>
            <person name="Kiss B."/>
            <person name="Hess J."/>
            <person name="Varga T."/>
            <person name="Slot J."/>
            <person name="Riley R."/>
            <person name="Boka B."/>
            <person name="Rigling D."/>
            <person name="Barry K."/>
            <person name="Lee J."/>
            <person name="Mihaltcheva S."/>
            <person name="LaButti K."/>
            <person name="Lipzen A."/>
            <person name="Waldron R."/>
            <person name="Moloney N.M."/>
            <person name="Sperisen C."/>
            <person name="Kredics L."/>
            <person name="Vagvoelgyi C."/>
            <person name="Patrignani A."/>
            <person name="Fitzpatrick D."/>
            <person name="Nagy I."/>
            <person name="Doyle S."/>
            <person name="Anderson J.B."/>
            <person name="Grigoriev I.V."/>
            <person name="Gueldener U."/>
            <person name="Muensterkoetter M."/>
            <person name="Nagy L.G."/>
        </authorList>
    </citation>
    <scope>NUCLEOTIDE SEQUENCE [LARGE SCALE GENOMIC DNA]</scope>
    <source>
        <strain evidence="2">Ar21-2</strain>
    </source>
</reference>
<name>A0A2H3D065_ARMGA</name>
<sequence length="96" mass="10835">MAWEEARYRIWHLRVRTRMAEERADRAIGVLRACRFTDSCPPLKLSKTNISPSNTTAVAVLPTTPPQFNVPIYETPLPRQIATSDVQRHSVLCGSS</sequence>
<protein>
    <submittedName>
        <fullName evidence="1">Uncharacterized protein</fullName>
    </submittedName>
</protein>
<proteinExistence type="predicted"/>